<dbReference type="CDD" id="cd03411">
    <property type="entry name" value="Ferrochelatase_N"/>
    <property type="match status" value="1"/>
</dbReference>
<dbReference type="GO" id="GO:0006783">
    <property type="term" value="P:heme biosynthetic process"/>
    <property type="evidence" value="ECO:0007669"/>
    <property type="project" value="UniProtKB-UniRule"/>
</dbReference>
<evidence type="ECO:0000256" key="1">
    <source>
        <dbReference type="ARBA" id="ARBA00007718"/>
    </source>
</evidence>
<protein>
    <recommendedName>
        <fullName evidence="9 10">Ferrochelatase</fullName>
        <ecNumber evidence="9 10">4.98.1.1</ecNumber>
    </recommendedName>
    <alternativeName>
        <fullName evidence="9">Heme synthase</fullName>
    </alternativeName>
    <alternativeName>
        <fullName evidence="9">Protoheme ferro-lyase</fullName>
    </alternativeName>
</protein>
<dbReference type="Pfam" id="PF00762">
    <property type="entry name" value="Ferrochelatase"/>
    <property type="match status" value="1"/>
</dbReference>
<evidence type="ECO:0000256" key="8">
    <source>
        <dbReference type="ARBA" id="ARBA00024536"/>
    </source>
</evidence>
<comment type="catalytic activity">
    <reaction evidence="9 10">
        <text>heme b + 2 H(+) = protoporphyrin IX + Fe(2+)</text>
        <dbReference type="Rhea" id="RHEA:22584"/>
        <dbReference type="ChEBI" id="CHEBI:15378"/>
        <dbReference type="ChEBI" id="CHEBI:29033"/>
        <dbReference type="ChEBI" id="CHEBI:57306"/>
        <dbReference type="ChEBI" id="CHEBI:60344"/>
        <dbReference type="EC" id="4.98.1.1"/>
    </reaction>
</comment>
<dbReference type="GO" id="GO:0046872">
    <property type="term" value="F:metal ion binding"/>
    <property type="evidence" value="ECO:0007669"/>
    <property type="project" value="UniProtKB-KW"/>
</dbReference>
<comment type="pathway">
    <text evidence="9 10">Porphyrin-containing compound metabolism; protoheme biosynthesis; protoheme from protoporphyrin-IX: step 1/1.</text>
</comment>
<dbReference type="Proteomes" id="UP000270487">
    <property type="component" value="Chromosome"/>
</dbReference>
<evidence type="ECO:0000256" key="6">
    <source>
        <dbReference type="ARBA" id="ARBA00023239"/>
    </source>
</evidence>
<evidence type="ECO:0000313" key="12">
    <source>
        <dbReference type="Proteomes" id="UP000270487"/>
    </source>
</evidence>
<dbReference type="SUPFAM" id="SSF53800">
    <property type="entry name" value="Chelatase"/>
    <property type="match status" value="1"/>
</dbReference>
<keyword evidence="4 9" id="KW-0408">Iron</keyword>
<dbReference type="UniPathway" id="UPA00252">
    <property type="reaction ID" value="UER00325"/>
</dbReference>
<dbReference type="EC" id="4.98.1.1" evidence="9 10"/>
<comment type="function">
    <text evidence="9 10">Catalyzes the ferrous insertion into protoporphyrin IX.</text>
</comment>
<comment type="subcellular location">
    <subcellularLocation>
        <location evidence="9 10">Cytoplasm</location>
    </subcellularLocation>
</comment>
<comment type="catalytic activity">
    <reaction evidence="8">
        <text>Fe-coproporphyrin III + 2 H(+) = coproporphyrin III + Fe(2+)</text>
        <dbReference type="Rhea" id="RHEA:49572"/>
        <dbReference type="ChEBI" id="CHEBI:15378"/>
        <dbReference type="ChEBI" id="CHEBI:29033"/>
        <dbReference type="ChEBI" id="CHEBI:68438"/>
        <dbReference type="ChEBI" id="CHEBI:131725"/>
        <dbReference type="EC" id="4.99.1.9"/>
    </reaction>
    <physiologicalReaction direction="right-to-left" evidence="8">
        <dbReference type="Rhea" id="RHEA:49574"/>
    </physiologicalReaction>
</comment>
<dbReference type="EMBL" id="LR134492">
    <property type="protein sequence ID" value="VEI65750.1"/>
    <property type="molecule type" value="Genomic_DNA"/>
</dbReference>
<proteinExistence type="inferred from homology"/>
<feature type="binding site" evidence="9">
    <location>
        <position position="214"/>
    </location>
    <ligand>
        <name>Fe(2+)</name>
        <dbReference type="ChEBI" id="CHEBI:29033"/>
    </ligand>
</feature>
<dbReference type="InterPro" id="IPR033659">
    <property type="entry name" value="Ferrochelatase_N"/>
</dbReference>
<evidence type="ECO:0000256" key="9">
    <source>
        <dbReference type="HAMAP-Rule" id="MF_00323"/>
    </source>
</evidence>
<keyword evidence="7 9" id="KW-0627">Porphyrin biosynthesis</keyword>
<dbReference type="GO" id="GO:0005737">
    <property type="term" value="C:cytoplasm"/>
    <property type="evidence" value="ECO:0007669"/>
    <property type="project" value="UniProtKB-SubCell"/>
</dbReference>
<dbReference type="NCBIfam" id="TIGR00109">
    <property type="entry name" value="hemH"/>
    <property type="match status" value="1"/>
</dbReference>
<dbReference type="PANTHER" id="PTHR11108">
    <property type="entry name" value="FERROCHELATASE"/>
    <property type="match status" value="1"/>
</dbReference>
<comment type="similarity">
    <text evidence="1 9 10">Belongs to the ferrochelatase family.</text>
</comment>
<evidence type="ECO:0000256" key="5">
    <source>
        <dbReference type="ARBA" id="ARBA00023133"/>
    </source>
</evidence>
<dbReference type="FunFam" id="3.40.50.1400:FF:000004">
    <property type="entry name" value="Ferrochelatase"/>
    <property type="match status" value="1"/>
</dbReference>
<dbReference type="CDD" id="cd00419">
    <property type="entry name" value="Ferrochelatase_C"/>
    <property type="match status" value="1"/>
</dbReference>
<evidence type="ECO:0000256" key="2">
    <source>
        <dbReference type="ARBA" id="ARBA00022490"/>
    </source>
</evidence>
<dbReference type="GO" id="GO:0004325">
    <property type="term" value="F:ferrochelatase activity"/>
    <property type="evidence" value="ECO:0007669"/>
    <property type="project" value="UniProtKB-UniRule"/>
</dbReference>
<accession>A0A448SDI3</accession>
<evidence type="ECO:0000256" key="7">
    <source>
        <dbReference type="ARBA" id="ARBA00023244"/>
    </source>
</evidence>
<dbReference type="HAMAP" id="MF_00323">
    <property type="entry name" value="Ferrochelatase"/>
    <property type="match status" value="1"/>
</dbReference>
<dbReference type="InterPro" id="IPR019772">
    <property type="entry name" value="Ferrochelatase_AS"/>
</dbReference>
<feature type="binding site" evidence="9">
    <location>
        <position position="295"/>
    </location>
    <ligand>
        <name>Fe(2+)</name>
        <dbReference type="ChEBI" id="CHEBI:29033"/>
    </ligand>
</feature>
<evidence type="ECO:0000256" key="3">
    <source>
        <dbReference type="ARBA" id="ARBA00022723"/>
    </source>
</evidence>
<keyword evidence="3 9" id="KW-0479">Metal-binding</keyword>
<keyword evidence="5 9" id="KW-0350">Heme biosynthesis</keyword>
<dbReference type="InterPro" id="IPR001015">
    <property type="entry name" value="Ferrochelatase"/>
</dbReference>
<sequence>MAINTLRNNRVFAGKDKGIGMKQEKHGVLLVNLGTPEAPTPQAVKRYLKEFLSDNRVVDTAPLIWWPILNGIILPIRSPRVAKLYQSVWMDEGSPLLVYSRRQQRELAARMPNTPVELGMSYGSPSLAQAIDSLLAQGVTNLVVLPLYPQYSCSTSAAVWDGVARVLKGYRRLPSIGFIRDYAEHPAYILALQQSVERAFAEHGKPDRLVMSFHGIPKRYATLGDDYPQRCEDTYRALAAAIPLAPDRVMMTYQSRFGREPWLTPYTDETLKSLPAQGVKHIQLICPGFSADCLETLEEIKEQNREIFLEAGGEKFEYIPALNDDAAHIDMMQQLVGQRL</sequence>
<dbReference type="AlphaFoldDB" id="A0A448SDI3"/>
<dbReference type="PANTHER" id="PTHR11108:SF1">
    <property type="entry name" value="FERROCHELATASE, MITOCHONDRIAL"/>
    <property type="match status" value="1"/>
</dbReference>
<organism evidence="11 12">
    <name type="scientific">Serratia fonticola</name>
    <dbReference type="NCBI Taxonomy" id="47917"/>
    <lineage>
        <taxon>Bacteria</taxon>
        <taxon>Pseudomonadati</taxon>
        <taxon>Pseudomonadota</taxon>
        <taxon>Gammaproteobacteria</taxon>
        <taxon>Enterobacterales</taxon>
        <taxon>Yersiniaceae</taxon>
        <taxon>Serratia</taxon>
    </lineage>
</organism>
<keyword evidence="2 9" id="KW-0963">Cytoplasm</keyword>
<keyword evidence="6 9" id="KW-0456">Lyase</keyword>
<evidence type="ECO:0000256" key="10">
    <source>
        <dbReference type="RuleBase" id="RU000607"/>
    </source>
</evidence>
<evidence type="ECO:0000256" key="4">
    <source>
        <dbReference type="ARBA" id="ARBA00023004"/>
    </source>
</evidence>
<reference evidence="11 12" key="1">
    <citation type="submission" date="2018-12" db="EMBL/GenBank/DDBJ databases">
        <authorList>
            <consortium name="Pathogen Informatics"/>
        </authorList>
    </citation>
    <scope>NUCLEOTIDE SEQUENCE [LARGE SCALE GENOMIC DNA]</scope>
    <source>
        <strain evidence="11 12">NCTC13193</strain>
    </source>
</reference>
<dbReference type="InterPro" id="IPR033644">
    <property type="entry name" value="Ferrochelatase_C"/>
</dbReference>
<dbReference type="PROSITE" id="PS00534">
    <property type="entry name" value="FERROCHELATASE"/>
    <property type="match status" value="1"/>
</dbReference>
<evidence type="ECO:0000313" key="11">
    <source>
        <dbReference type="EMBL" id="VEI65750.1"/>
    </source>
</evidence>
<gene>
    <name evidence="9 11" type="primary">hemH</name>
    <name evidence="11" type="ORF">NCTC13193_01402</name>
</gene>
<name>A0A448SDI3_SERFO</name>
<dbReference type="Gene3D" id="3.40.50.1400">
    <property type="match status" value="2"/>
</dbReference>